<sequence>NKTKTVNYNQDAIKKYNQKFDGFNRDVIKGRASTPLILNINKFDINDPNSVSLIQIQIGSNASQKFNLIPDISSNDIGLCDSLSKSCNNRKNIFNSDDSTSFKGFYKPSSINYLDGSSVSGLAGNDFITFNGFTFKNKFSLILFDEIN</sequence>
<evidence type="ECO:0000259" key="1">
    <source>
        <dbReference type="PROSITE" id="PS51767"/>
    </source>
</evidence>
<protein>
    <submittedName>
        <fullName evidence="2">25165_t:CDS:1</fullName>
    </submittedName>
</protein>
<accession>A0A9N9JXV1</accession>
<proteinExistence type="predicted"/>
<dbReference type="PROSITE" id="PS51767">
    <property type="entry name" value="PEPTIDASE_A1"/>
    <property type="match status" value="1"/>
</dbReference>
<dbReference type="Proteomes" id="UP000789405">
    <property type="component" value="Unassembled WGS sequence"/>
</dbReference>
<dbReference type="AlphaFoldDB" id="A0A9N9JXV1"/>
<dbReference type="Pfam" id="PF00026">
    <property type="entry name" value="Asp"/>
    <property type="match status" value="1"/>
</dbReference>
<gene>
    <name evidence="2" type="ORF">DERYTH_LOCUS23472</name>
</gene>
<dbReference type="Gene3D" id="2.40.70.10">
    <property type="entry name" value="Acid Proteases"/>
    <property type="match status" value="1"/>
</dbReference>
<dbReference type="EMBL" id="CAJVPY010035948">
    <property type="protein sequence ID" value="CAG8801525.1"/>
    <property type="molecule type" value="Genomic_DNA"/>
</dbReference>
<feature type="non-terminal residue" evidence="2">
    <location>
        <position position="1"/>
    </location>
</feature>
<organism evidence="2 3">
    <name type="scientific">Dentiscutata erythropus</name>
    <dbReference type="NCBI Taxonomy" id="1348616"/>
    <lineage>
        <taxon>Eukaryota</taxon>
        <taxon>Fungi</taxon>
        <taxon>Fungi incertae sedis</taxon>
        <taxon>Mucoromycota</taxon>
        <taxon>Glomeromycotina</taxon>
        <taxon>Glomeromycetes</taxon>
        <taxon>Diversisporales</taxon>
        <taxon>Gigasporaceae</taxon>
        <taxon>Dentiscutata</taxon>
    </lineage>
</organism>
<dbReference type="InterPro" id="IPR033121">
    <property type="entry name" value="PEPTIDASE_A1"/>
</dbReference>
<feature type="domain" description="Peptidase A1" evidence="1">
    <location>
        <begin position="52"/>
        <end position="148"/>
    </location>
</feature>
<dbReference type="InterPro" id="IPR021109">
    <property type="entry name" value="Peptidase_aspartic_dom_sf"/>
</dbReference>
<feature type="non-terminal residue" evidence="2">
    <location>
        <position position="148"/>
    </location>
</feature>
<name>A0A9N9JXV1_9GLOM</name>
<keyword evidence="3" id="KW-1185">Reference proteome</keyword>
<dbReference type="OrthoDB" id="2411599at2759"/>
<evidence type="ECO:0000313" key="2">
    <source>
        <dbReference type="EMBL" id="CAG8801525.1"/>
    </source>
</evidence>
<evidence type="ECO:0000313" key="3">
    <source>
        <dbReference type="Proteomes" id="UP000789405"/>
    </source>
</evidence>
<comment type="caution">
    <text evidence="2">The sequence shown here is derived from an EMBL/GenBank/DDBJ whole genome shotgun (WGS) entry which is preliminary data.</text>
</comment>
<dbReference type="SUPFAM" id="SSF50630">
    <property type="entry name" value="Acid proteases"/>
    <property type="match status" value="1"/>
</dbReference>
<reference evidence="2" key="1">
    <citation type="submission" date="2021-06" db="EMBL/GenBank/DDBJ databases">
        <authorList>
            <person name="Kallberg Y."/>
            <person name="Tangrot J."/>
            <person name="Rosling A."/>
        </authorList>
    </citation>
    <scope>NUCLEOTIDE SEQUENCE</scope>
    <source>
        <strain evidence="2">MA453B</strain>
    </source>
</reference>